<dbReference type="PANTHER" id="PTHR32322">
    <property type="entry name" value="INNER MEMBRANE TRANSPORTER"/>
    <property type="match status" value="1"/>
</dbReference>
<feature type="domain" description="EamA" evidence="7">
    <location>
        <begin position="21"/>
        <end position="139"/>
    </location>
</feature>
<feature type="transmembrane region" description="Helical" evidence="6">
    <location>
        <begin position="149"/>
        <end position="168"/>
    </location>
</feature>
<evidence type="ECO:0000256" key="5">
    <source>
        <dbReference type="ARBA" id="ARBA00023136"/>
    </source>
</evidence>
<name>A0ABP9RDK8_9PSEU</name>
<feature type="transmembrane region" description="Helical" evidence="6">
    <location>
        <begin position="180"/>
        <end position="201"/>
    </location>
</feature>
<feature type="transmembrane region" description="Helical" evidence="6">
    <location>
        <begin position="71"/>
        <end position="89"/>
    </location>
</feature>
<keyword evidence="4 6" id="KW-1133">Transmembrane helix</keyword>
<keyword evidence="5 6" id="KW-0472">Membrane</keyword>
<evidence type="ECO:0000313" key="8">
    <source>
        <dbReference type="EMBL" id="GAA5175190.1"/>
    </source>
</evidence>
<feature type="transmembrane region" description="Helical" evidence="6">
    <location>
        <begin position="125"/>
        <end position="143"/>
    </location>
</feature>
<dbReference type="SUPFAM" id="SSF103481">
    <property type="entry name" value="Multidrug resistance efflux transporter EmrE"/>
    <property type="match status" value="2"/>
</dbReference>
<evidence type="ECO:0000313" key="9">
    <source>
        <dbReference type="Proteomes" id="UP001428817"/>
    </source>
</evidence>
<reference evidence="9" key="1">
    <citation type="journal article" date="2019" name="Int. J. Syst. Evol. Microbiol.">
        <title>The Global Catalogue of Microorganisms (GCM) 10K type strain sequencing project: providing services to taxonomists for standard genome sequencing and annotation.</title>
        <authorList>
            <consortium name="The Broad Institute Genomics Platform"/>
            <consortium name="The Broad Institute Genome Sequencing Center for Infectious Disease"/>
            <person name="Wu L."/>
            <person name="Ma J."/>
        </authorList>
    </citation>
    <scope>NUCLEOTIDE SEQUENCE [LARGE SCALE GENOMIC DNA]</scope>
    <source>
        <strain evidence="9">JCM 18303</strain>
    </source>
</reference>
<dbReference type="RefSeq" id="WP_185063272.1">
    <property type="nucleotide sequence ID" value="NZ_BAABJP010000064.1"/>
</dbReference>
<gene>
    <name evidence="8" type="ORF">GCM10023321_80730</name>
</gene>
<dbReference type="PANTHER" id="PTHR32322:SF2">
    <property type="entry name" value="EAMA DOMAIN-CONTAINING PROTEIN"/>
    <property type="match status" value="1"/>
</dbReference>
<sequence length="296" mass="29992">MTTETSAAPGQRRHAALSCALGPCLLGTAFLATQQLSVTPLWNAVERVLPAGLALLALRPALPRGHWWTRSLGLGVLNFGAFFALQALAAHRLPGAVVATITAGQALLVPLLVGLFGERIETRQVGAAALGVFGVALLVARAGNQLDPVGVGAALVLAGSAAVGMLLTRRWATPPGVHHLAATSWQMLAGGVTLIPLACVAEGLPPAMSPGQLLAATWLAMAATAAAFALFFGGLHDGVPPAAVSRSALLSPLVAALLGWILAGEALTSAQLMGMTLVLGAQLIGSPSPNRRSDAH</sequence>
<evidence type="ECO:0000256" key="4">
    <source>
        <dbReference type="ARBA" id="ARBA00022989"/>
    </source>
</evidence>
<accession>A0ABP9RDK8</accession>
<feature type="domain" description="EamA" evidence="7">
    <location>
        <begin position="151"/>
        <end position="281"/>
    </location>
</feature>
<comment type="caution">
    <text evidence="8">The sequence shown here is derived from an EMBL/GenBank/DDBJ whole genome shotgun (WGS) entry which is preliminary data.</text>
</comment>
<dbReference type="Pfam" id="PF00892">
    <property type="entry name" value="EamA"/>
    <property type="match status" value="2"/>
</dbReference>
<keyword evidence="9" id="KW-1185">Reference proteome</keyword>
<organism evidence="8 9">
    <name type="scientific">Pseudonocardia eucalypti</name>
    <dbReference type="NCBI Taxonomy" id="648755"/>
    <lineage>
        <taxon>Bacteria</taxon>
        <taxon>Bacillati</taxon>
        <taxon>Actinomycetota</taxon>
        <taxon>Actinomycetes</taxon>
        <taxon>Pseudonocardiales</taxon>
        <taxon>Pseudonocardiaceae</taxon>
        <taxon>Pseudonocardia</taxon>
    </lineage>
</organism>
<dbReference type="EMBL" id="BAABJP010000064">
    <property type="protein sequence ID" value="GAA5175190.1"/>
    <property type="molecule type" value="Genomic_DNA"/>
</dbReference>
<feature type="transmembrane region" description="Helical" evidence="6">
    <location>
        <begin position="213"/>
        <end position="235"/>
    </location>
</feature>
<feature type="transmembrane region" description="Helical" evidence="6">
    <location>
        <begin position="247"/>
        <end position="263"/>
    </location>
</feature>
<dbReference type="InterPro" id="IPR000620">
    <property type="entry name" value="EamA_dom"/>
</dbReference>
<evidence type="ECO:0000256" key="1">
    <source>
        <dbReference type="ARBA" id="ARBA00004141"/>
    </source>
</evidence>
<evidence type="ECO:0000256" key="6">
    <source>
        <dbReference type="SAM" id="Phobius"/>
    </source>
</evidence>
<dbReference type="InterPro" id="IPR050638">
    <property type="entry name" value="AA-Vitamin_Transporters"/>
</dbReference>
<feature type="transmembrane region" description="Helical" evidence="6">
    <location>
        <begin position="95"/>
        <end position="113"/>
    </location>
</feature>
<dbReference type="Proteomes" id="UP001428817">
    <property type="component" value="Unassembled WGS sequence"/>
</dbReference>
<evidence type="ECO:0000256" key="2">
    <source>
        <dbReference type="ARBA" id="ARBA00007362"/>
    </source>
</evidence>
<comment type="subcellular location">
    <subcellularLocation>
        <location evidence="1">Membrane</location>
        <topology evidence="1">Multi-pass membrane protein</topology>
    </subcellularLocation>
</comment>
<comment type="similarity">
    <text evidence="2">Belongs to the EamA transporter family.</text>
</comment>
<proteinExistence type="inferred from homology"/>
<keyword evidence="3 6" id="KW-0812">Transmembrane</keyword>
<evidence type="ECO:0000256" key="3">
    <source>
        <dbReference type="ARBA" id="ARBA00022692"/>
    </source>
</evidence>
<dbReference type="InterPro" id="IPR037185">
    <property type="entry name" value="EmrE-like"/>
</dbReference>
<evidence type="ECO:0000259" key="7">
    <source>
        <dbReference type="Pfam" id="PF00892"/>
    </source>
</evidence>
<protein>
    <recommendedName>
        <fullName evidence="7">EamA domain-containing protein</fullName>
    </recommendedName>
</protein>